<gene>
    <name evidence="2" type="ORF">AB852_04020</name>
</gene>
<evidence type="ECO:0000313" key="2">
    <source>
        <dbReference type="EMBL" id="OKH95900.1"/>
    </source>
</evidence>
<dbReference type="EMBL" id="LFBV01000001">
    <property type="protein sequence ID" value="OKH95900.1"/>
    <property type="molecule type" value="Genomic_DNA"/>
</dbReference>
<comment type="caution">
    <text evidence="2">The sequence shown here is derived from an EMBL/GenBank/DDBJ whole genome shotgun (WGS) entry which is preliminary data.</text>
</comment>
<dbReference type="GO" id="GO:1990189">
    <property type="term" value="F:protein N-terminal-serine acetyltransferase activity"/>
    <property type="evidence" value="ECO:0007669"/>
    <property type="project" value="TreeGrafter"/>
</dbReference>
<dbReference type="AlphaFoldDB" id="A0A1Q4VDV0"/>
<dbReference type="PANTHER" id="PTHR43441:SF10">
    <property type="entry name" value="ACETYLTRANSFERASE"/>
    <property type="match status" value="1"/>
</dbReference>
<dbReference type="InterPro" id="IPR000182">
    <property type="entry name" value="GNAT_dom"/>
</dbReference>
<keyword evidence="2" id="KW-0808">Transferase</keyword>
<feature type="domain" description="N-acetyltransferase" evidence="1">
    <location>
        <begin position="28"/>
        <end position="196"/>
    </location>
</feature>
<dbReference type="InterPro" id="IPR016181">
    <property type="entry name" value="Acyl_CoA_acyltransferase"/>
</dbReference>
<sequence>MSDTSDKSDAIPAGSETVPLPDLRGRGLVLRPWRPDAEADLDAYLRGLSDPEFLRWNTPSILVKDLADARVSLRARSENVSRGTEAAFCVTDEETGAILGHVGINNINDTMSVALVGYWTLPEARGRGVARRALALATDWAFRYRGLHRLELGHALGHDVSCRIGEAVGFRYEGTLRDAMFAEGRHDAFRDVHLHGRLTTDEAPV</sequence>
<evidence type="ECO:0000313" key="3">
    <source>
        <dbReference type="Proteomes" id="UP000186455"/>
    </source>
</evidence>
<dbReference type="STRING" id="1048205.AB852_04020"/>
<dbReference type="Gene3D" id="3.40.630.30">
    <property type="match status" value="1"/>
</dbReference>
<name>A0A1Q4VDV0_9ACTN</name>
<proteinExistence type="predicted"/>
<dbReference type="GO" id="GO:0008999">
    <property type="term" value="F:protein-N-terminal-alanine acetyltransferase activity"/>
    <property type="evidence" value="ECO:0007669"/>
    <property type="project" value="TreeGrafter"/>
</dbReference>
<reference evidence="2 3" key="1">
    <citation type="submission" date="2015-06" db="EMBL/GenBank/DDBJ databases">
        <title>Cloning and characterization of the uncialamcin biosynthetic gene cluster.</title>
        <authorList>
            <person name="Yan X."/>
            <person name="Huang T."/>
            <person name="Ge H."/>
            <person name="Shen B."/>
        </authorList>
    </citation>
    <scope>NUCLEOTIDE SEQUENCE [LARGE SCALE GENOMIC DNA]</scope>
    <source>
        <strain evidence="2 3">DCA2648</strain>
    </source>
</reference>
<protein>
    <submittedName>
        <fullName evidence="2">Acetyltransferase</fullName>
    </submittedName>
</protein>
<dbReference type="GO" id="GO:0005737">
    <property type="term" value="C:cytoplasm"/>
    <property type="evidence" value="ECO:0007669"/>
    <property type="project" value="TreeGrafter"/>
</dbReference>
<organism evidence="2 3">
    <name type="scientific">Streptomyces uncialis</name>
    <dbReference type="NCBI Taxonomy" id="1048205"/>
    <lineage>
        <taxon>Bacteria</taxon>
        <taxon>Bacillati</taxon>
        <taxon>Actinomycetota</taxon>
        <taxon>Actinomycetes</taxon>
        <taxon>Kitasatosporales</taxon>
        <taxon>Streptomycetaceae</taxon>
        <taxon>Streptomyces</taxon>
    </lineage>
</organism>
<evidence type="ECO:0000259" key="1">
    <source>
        <dbReference type="PROSITE" id="PS51186"/>
    </source>
</evidence>
<dbReference type="Proteomes" id="UP000186455">
    <property type="component" value="Unassembled WGS sequence"/>
</dbReference>
<dbReference type="RefSeq" id="WP_073783610.1">
    <property type="nucleotide sequence ID" value="NZ_JAPEPH010000001.1"/>
</dbReference>
<dbReference type="PROSITE" id="PS51186">
    <property type="entry name" value="GNAT"/>
    <property type="match status" value="1"/>
</dbReference>
<dbReference type="SUPFAM" id="SSF55729">
    <property type="entry name" value="Acyl-CoA N-acyltransferases (Nat)"/>
    <property type="match status" value="1"/>
</dbReference>
<dbReference type="CDD" id="cd04301">
    <property type="entry name" value="NAT_SF"/>
    <property type="match status" value="1"/>
</dbReference>
<dbReference type="InterPro" id="IPR051908">
    <property type="entry name" value="Ribosomal_N-acetyltransferase"/>
</dbReference>
<dbReference type="Pfam" id="PF13302">
    <property type="entry name" value="Acetyltransf_3"/>
    <property type="match status" value="1"/>
</dbReference>
<dbReference type="PANTHER" id="PTHR43441">
    <property type="entry name" value="RIBOSOMAL-PROTEIN-SERINE ACETYLTRANSFERASE"/>
    <property type="match status" value="1"/>
</dbReference>
<accession>A0A1Q4VDV0</accession>
<keyword evidence="3" id="KW-1185">Reference proteome</keyword>